<keyword evidence="4" id="KW-0804">Transcription</keyword>
<evidence type="ECO:0000259" key="6">
    <source>
        <dbReference type="PROSITE" id="PS50977"/>
    </source>
</evidence>
<dbReference type="PANTHER" id="PTHR30055:SF234">
    <property type="entry name" value="HTH-TYPE TRANSCRIPTIONAL REGULATOR BETI"/>
    <property type="match status" value="1"/>
</dbReference>
<keyword evidence="8" id="KW-1185">Reference proteome</keyword>
<dbReference type="Pfam" id="PF00440">
    <property type="entry name" value="TetR_N"/>
    <property type="match status" value="1"/>
</dbReference>
<dbReference type="Gene3D" id="1.10.357.10">
    <property type="entry name" value="Tetracycline Repressor, domain 2"/>
    <property type="match status" value="1"/>
</dbReference>
<dbReference type="PANTHER" id="PTHR30055">
    <property type="entry name" value="HTH-TYPE TRANSCRIPTIONAL REGULATOR RUTR"/>
    <property type="match status" value="1"/>
</dbReference>
<reference evidence="8" key="1">
    <citation type="journal article" date="2019" name="Int. J. Syst. Evol. Microbiol.">
        <title>The Global Catalogue of Microorganisms (GCM) 10K type strain sequencing project: providing services to taxonomists for standard genome sequencing and annotation.</title>
        <authorList>
            <consortium name="The Broad Institute Genomics Platform"/>
            <consortium name="The Broad Institute Genome Sequencing Center for Infectious Disease"/>
            <person name="Wu L."/>
            <person name="Ma J."/>
        </authorList>
    </citation>
    <scope>NUCLEOTIDE SEQUENCE [LARGE SCALE GENOMIC DNA]</scope>
    <source>
        <strain evidence="8">ICMP 19430</strain>
    </source>
</reference>
<evidence type="ECO:0000256" key="3">
    <source>
        <dbReference type="ARBA" id="ARBA00023125"/>
    </source>
</evidence>
<sequence length="197" mass="21134">MTDRRSRLLDATCRVIARDGIRGLRIENVAAEADASTALIYYHFGDRSGLLTQAMEHVNTRAETYADATEGTAGRERLVAQLLGEFHDDDSVRENSAVWGEVRAAAVFDGGLRPVLTGATERWVADLTALIEDGQRDGSIAASVDPRAIAFRMSALVEGLSNRWLAHLVTTDQARGHIIAALDSEFAAGAAAPALSD</sequence>
<organism evidence="7 8">
    <name type="scientific">Rhodococcus daqingensis</name>
    <dbReference type="NCBI Taxonomy" id="2479363"/>
    <lineage>
        <taxon>Bacteria</taxon>
        <taxon>Bacillati</taxon>
        <taxon>Actinomycetota</taxon>
        <taxon>Actinomycetes</taxon>
        <taxon>Mycobacteriales</taxon>
        <taxon>Nocardiaceae</taxon>
        <taxon>Rhodococcus</taxon>
    </lineage>
</organism>
<proteinExistence type="predicted"/>
<dbReference type="SUPFAM" id="SSF46689">
    <property type="entry name" value="Homeodomain-like"/>
    <property type="match status" value="1"/>
</dbReference>
<evidence type="ECO:0000256" key="5">
    <source>
        <dbReference type="PROSITE-ProRule" id="PRU00335"/>
    </source>
</evidence>
<name>A0ABW2RZR4_9NOCA</name>
<protein>
    <submittedName>
        <fullName evidence="7">TetR/AcrR family transcriptional regulator</fullName>
    </submittedName>
</protein>
<evidence type="ECO:0000256" key="2">
    <source>
        <dbReference type="ARBA" id="ARBA00023015"/>
    </source>
</evidence>
<dbReference type="InterPro" id="IPR039538">
    <property type="entry name" value="BetI_C"/>
</dbReference>
<gene>
    <name evidence="7" type="ORF">ACFQS9_15770</name>
</gene>
<feature type="domain" description="HTH tetR-type" evidence="6">
    <location>
        <begin position="2"/>
        <end position="62"/>
    </location>
</feature>
<keyword evidence="1" id="KW-0678">Repressor</keyword>
<dbReference type="InterPro" id="IPR036271">
    <property type="entry name" value="Tet_transcr_reg_TetR-rel_C_sf"/>
</dbReference>
<evidence type="ECO:0000256" key="4">
    <source>
        <dbReference type="ARBA" id="ARBA00023163"/>
    </source>
</evidence>
<dbReference type="InterPro" id="IPR001647">
    <property type="entry name" value="HTH_TetR"/>
</dbReference>
<dbReference type="Proteomes" id="UP001596484">
    <property type="component" value="Unassembled WGS sequence"/>
</dbReference>
<dbReference type="PRINTS" id="PR00455">
    <property type="entry name" value="HTHTETR"/>
</dbReference>
<dbReference type="EMBL" id="JBHTCS010000017">
    <property type="protein sequence ID" value="MFC7449353.1"/>
    <property type="molecule type" value="Genomic_DNA"/>
</dbReference>
<keyword evidence="2" id="KW-0805">Transcription regulation</keyword>
<evidence type="ECO:0000256" key="1">
    <source>
        <dbReference type="ARBA" id="ARBA00022491"/>
    </source>
</evidence>
<evidence type="ECO:0000313" key="7">
    <source>
        <dbReference type="EMBL" id="MFC7449353.1"/>
    </source>
</evidence>
<dbReference type="InterPro" id="IPR009057">
    <property type="entry name" value="Homeodomain-like_sf"/>
</dbReference>
<dbReference type="RefSeq" id="WP_378406244.1">
    <property type="nucleotide sequence ID" value="NZ_JBHTCS010000017.1"/>
</dbReference>
<keyword evidence="3 5" id="KW-0238">DNA-binding</keyword>
<dbReference type="Pfam" id="PF13977">
    <property type="entry name" value="TetR_C_6"/>
    <property type="match status" value="1"/>
</dbReference>
<evidence type="ECO:0000313" key="8">
    <source>
        <dbReference type="Proteomes" id="UP001596484"/>
    </source>
</evidence>
<feature type="DNA-binding region" description="H-T-H motif" evidence="5">
    <location>
        <begin position="25"/>
        <end position="44"/>
    </location>
</feature>
<dbReference type="InterPro" id="IPR050109">
    <property type="entry name" value="HTH-type_TetR-like_transc_reg"/>
</dbReference>
<dbReference type="SUPFAM" id="SSF48498">
    <property type="entry name" value="Tetracyclin repressor-like, C-terminal domain"/>
    <property type="match status" value="1"/>
</dbReference>
<dbReference type="PROSITE" id="PS50977">
    <property type="entry name" value="HTH_TETR_2"/>
    <property type="match status" value="1"/>
</dbReference>
<accession>A0ABW2RZR4</accession>
<comment type="caution">
    <text evidence="7">The sequence shown here is derived from an EMBL/GenBank/DDBJ whole genome shotgun (WGS) entry which is preliminary data.</text>
</comment>